<dbReference type="EMBL" id="BMAT01006261">
    <property type="protein sequence ID" value="GFS09204.1"/>
    <property type="molecule type" value="Genomic_DNA"/>
</dbReference>
<gene>
    <name evidence="2" type="ORF">ElyMa_003032400</name>
</gene>
<sequence length="93" mass="10451">MTGSEVRRSFPGLTLPPPGGQTCTNAQRVCIGGMRRDQRSEQSTYLIKYEHESELFPNDNKTFQKLVLFLRGIKCDPVSIAFFSSHGHGQVLH</sequence>
<organism evidence="2 3">
    <name type="scientific">Elysia marginata</name>
    <dbReference type="NCBI Taxonomy" id="1093978"/>
    <lineage>
        <taxon>Eukaryota</taxon>
        <taxon>Metazoa</taxon>
        <taxon>Spiralia</taxon>
        <taxon>Lophotrochozoa</taxon>
        <taxon>Mollusca</taxon>
        <taxon>Gastropoda</taxon>
        <taxon>Heterobranchia</taxon>
        <taxon>Euthyneura</taxon>
        <taxon>Panpulmonata</taxon>
        <taxon>Sacoglossa</taxon>
        <taxon>Placobranchoidea</taxon>
        <taxon>Plakobranchidae</taxon>
        <taxon>Elysia</taxon>
    </lineage>
</organism>
<protein>
    <submittedName>
        <fullName evidence="2">Uncharacterized protein</fullName>
    </submittedName>
</protein>
<evidence type="ECO:0000313" key="3">
    <source>
        <dbReference type="Proteomes" id="UP000762676"/>
    </source>
</evidence>
<proteinExistence type="predicted"/>
<name>A0AAV4IE65_9GAST</name>
<reference evidence="2 3" key="1">
    <citation type="journal article" date="2021" name="Elife">
        <title>Chloroplast acquisition without the gene transfer in kleptoplastic sea slugs, Plakobranchus ocellatus.</title>
        <authorList>
            <person name="Maeda T."/>
            <person name="Takahashi S."/>
            <person name="Yoshida T."/>
            <person name="Shimamura S."/>
            <person name="Takaki Y."/>
            <person name="Nagai Y."/>
            <person name="Toyoda A."/>
            <person name="Suzuki Y."/>
            <person name="Arimoto A."/>
            <person name="Ishii H."/>
            <person name="Satoh N."/>
            <person name="Nishiyama T."/>
            <person name="Hasebe M."/>
            <person name="Maruyama T."/>
            <person name="Minagawa J."/>
            <person name="Obokata J."/>
            <person name="Shigenobu S."/>
        </authorList>
    </citation>
    <scope>NUCLEOTIDE SEQUENCE [LARGE SCALE GENOMIC DNA]</scope>
</reference>
<feature type="region of interest" description="Disordered" evidence="1">
    <location>
        <begin position="1"/>
        <end position="21"/>
    </location>
</feature>
<evidence type="ECO:0000256" key="1">
    <source>
        <dbReference type="SAM" id="MobiDB-lite"/>
    </source>
</evidence>
<dbReference type="Proteomes" id="UP000762676">
    <property type="component" value="Unassembled WGS sequence"/>
</dbReference>
<accession>A0AAV4IE65</accession>
<dbReference type="AlphaFoldDB" id="A0AAV4IE65"/>
<comment type="caution">
    <text evidence="2">The sequence shown here is derived from an EMBL/GenBank/DDBJ whole genome shotgun (WGS) entry which is preliminary data.</text>
</comment>
<evidence type="ECO:0000313" key="2">
    <source>
        <dbReference type="EMBL" id="GFS09204.1"/>
    </source>
</evidence>
<keyword evidence="3" id="KW-1185">Reference proteome</keyword>